<proteinExistence type="predicted"/>
<evidence type="ECO:0000313" key="2">
    <source>
        <dbReference type="Proteomes" id="UP001165082"/>
    </source>
</evidence>
<protein>
    <submittedName>
        <fullName evidence="1">Uncharacterized protein</fullName>
    </submittedName>
</protein>
<name>A0A9W7FYN1_9STRA</name>
<organism evidence="1 2">
    <name type="scientific">Triparma retinervis</name>
    <dbReference type="NCBI Taxonomy" id="2557542"/>
    <lineage>
        <taxon>Eukaryota</taxon>
        <taxon>Sar</taxon>
        <taxon>Stramenopiles</taxon>
        <taxon>Ochrophyta</taxon>
        <taxon>Bolidophyceae</taxon>
        <taxon>Parmales</taxon>
        <taxon>Triparmaceae</taxon>
        <taxon>Triparma</taxon>
    </lineage>
</organism>
<dbReference type="AlphaFoldDB" id="A0A9W7FYN1"/>
<evidence type="ECO:0000313" key="1">
    <source>
        <dbReference type="EMBL" id="GMI23891.1"/>
    </source>
</evidence>
<comment type="caution">
    <text evidence="1">The sequence shown here is derived from an EMBL/GenBank/DDBJ whole genome shotgun (WGS) entry which is preliminary data.</text>
</comment>
<gene>
    <name evidence="1" type="ORF">TrRE_jg316</name>
</gene>
<dbReference type="Proteomes" id="UP001165082">
    <property type="component" value="Unassembled WGS sequence"/>
</dbReference>
<sequence>MSEYCGHVQPGARSGFVLYACSPHVTWCRSGLMSEYGGHVQPGARSGYVRYACCAGSAFLSLQSLMVMTKTARNGRVDRWAMPGEDAVSAAVLPSTIA</sequence>
<dbReference type="EMBL" id="BRXZ01007077">
    <property type="protein sequence ID" value="GMI23891.1"/>
    <property type="molecule type" value="Genomic_DNA"/>
</dbReference>
<accession>A0A9W7FYN1</accession>
<keyword evidence="2" id="KW-1185">Reference proteome</keyword>
<reference evidence="1" key="1">
    <citation type="submission" date="2022-07" db="EMBL/GenBank/DDBJ databases">
        <title>Genome analysis of Parmales, a sister group of diatoms, reveals the evolutionary specialization of diatoms from phago-mixotrophs to photoautotrophs.</title>
        <authorList>
            <person name="Ban H."/>
            <person name="Sato S."/>
            <person name="Yoshikawa S."/>
            <person name="Kazumasa Y."/>
            <person name="Nakamura Y."/>
            <person name="Ichinomiya M."/>
            <person name="Saitoh K."/>
            <person name="Sato N."/>
            <person name="Blanc-Mathieu R."/>
            <person name="Endo H."/>
            <person name="Kuwata A."/>
            <person name="Ogata H."/>
        </authorList>
    </citation>
    <scope>NUCLEOTIDE SEQUENCE</scope>
</reference>